<dbReference type="EMBL" id="FUZO01000001">
    <property type="protein sequence ID" value="SKC42100.1"/>
    <property type="molecule type" value="Genomic_DNA"/>
</dbReference>
<evidence type="ECO:0000256" key="1">
    <source>
        <dbReference type="SAM" id="MobiDB-lite"/>
    </source>
</evidence>
<gene>
    <name evidence="2" type="ORF">SAMN06295973_0787</name>
</gene>
<sequence>MSDVTGADALGTDPDMVVGSPPTEIPDEPAGEDTEDEPDVLEQPDTAPTGDPEAS</sequence>
<evidence type="ECO:0000313" key="2">
    <source>
        <dbReference type="EMBL" id="SKC42100.1"/>
    </source>
</evidence>
<name>A0ABY1LHQ7_9MICO</name>
<dbReference type="RefSeq" id="WP_167374513.1">
    <property type="nucleotide sequence ID" value="NZ_FUZO01000001.1"/>
</dbReference>
<reference evidence="2 3" key="1">
    <citation type="submission" date="2017-02" db="EMBL/GenBank/DDBJ databases">
        <authorList>
            <person name="Varghese N."/>
            <person name="Submissions S."/>
        </authorList>
    </citation>
    <scope>NUCLEOTIDE SEQUENCE [LARGE SCALE GENOMIC DNA]</scope>
    <source>
        <strain evidence="2 3">VKM Ac-1787</strain>
    </source>
</reference>
<dbReference type="Proteomes" id="UP000190827">
    <property type="component" value="Unassembled WGS sequence"/>
</dbReference>
<feature type="compositionally biased region" description="Acidic residues" evidence="1">
    <location>
        <begin position="25"/>
        <end position="42"/>
    </location>
</feature>
<keyword evidence="3" id="KW-1185">Reference proteome</keyword>
<organism evidence="2 3">
    <name type="scientific">Plantibacter cousiniae</name>
    <name type="common">nom. nud.</name>
    <dbReference type="NCBI Taxonomy" id="199709"/>
    <lineage>
        <taxon>Bacteria</taxon>
        <taxon>Bacillati</taxon>
        <taxon>Actinomycetota</taxon>
        <taxon>Actinomycetes</taxon>
        <taxon>Micrococcales</taxon>
        <taxon>Microbacteriaceae</taxon>
        <taxon>Plantibacter</taxon>
    </lineage>
</organism>
<comment type="caution">
    <text evidence="2">The sequence shown here is derived from an EMBL/GenBank/DDBJ whole genome shotgun (WGS) entry which is preliminary data.</text>
</comment>
<protein>
    <submittedName>
        <fullName evidence="2">Uncharacterized protein</fullName>
    </submittedName>
</protein>
<feature type="region of interest" description="Disordered" evidence="1">
    <location>
        <begin position="1"/>
        <end position="55"/>
    </location>
</feature>
<proteinExistence type="predicted"/>
<evidence type="ECO:0000313" key="3">
    <source>
        <dbReference type="Proteomes" id="UP000190827"/>
    </source>
</evidence>
<accession>A0ABY1LHQ7</accession>